<sequence length="204" mass="24192">MVIKKGSMTISYGDQEFQAPKNTLVFLNCYQPHMYRTNENVIFEWFHFSGNSSEDYFELLFEKNGCVFSIENNFVIPECMNQILLMSEKGNINEHFISMNIHRMMYELNEISNESTDIQEKIITRTVAYIEGHFNLDITLKELADYVNLTPFHFSRVFKKYTGYSPYEYVINFRINHAKKCFITPNFPLRRLLMYQDSIVTTTL</sequence>
<evidence type="ECO:0000313" key="5">
    <source>
        <dbReference type="EMBL" id="MFB9761322.1"/>
    </source>
</evidence>
<evidence type="ECO:0000259" key="4">
    <source>
        <dbReference type="PROSITE" id="PS01124"/>
    </source>
</evidence>
<gene>
    <name evidence="5" type="ORF">ACFFMS_24030</name>
</gene>
<dbReference type="SUPFAM" id="SSF51215">
    <property type="entry name" value="Regulatory protein AraC"/>
    <property type="match status" value="1"/>
</dbReference>
<name>A0ABV5WL06_9BACI</name>
<keyword evidence="3" id="KW-0804">Transcription</keyword>
<dbReference type="InterPro" id="IPR037923">
    <property type="entry name" value="HTH-like"/>
</dbReference>
<dbReference type="InterPro" id="IPR003313">
    <property type="entry name" value="AraC-bd"/>
</dbReference>
<dbReference type="InterPro" id="IPR009057">
    <property type="entry name" value="Homeodomain-like_sf"/>
</dbReference>
<dbReference type="SUPFAM" id="SSF46689">
    <property type="entry name" value="Homeodomain-like"/>
    <property type="match status" value="1"/>
</dbReference>
<keyword evidence="2" id="KW-0238">DNA-binding</keyword>
<dbReference type="PANTHER" id="PTHR43280:SF2">
    <property type="entry name" value="HTH-TYPE TRANSCRIPTIONAL REGULATOR EXSA"/>
    <property type="match status" value="1"/>
</dbReference>
<protein>
    <submittedName>
        <fullName evidence="5">AraC family transcriptional regulator</fullName>
    </submittedName>
</protein>
<feature type="domain" description="HTH araC/xylS-type" evidence="4">
    <location>
        <begin position="124"/>
        <end position="204"/>
    </location>
</feature>
<proteinExistence type="predicted"/>
<evidence type="ECO:0000256" key="3">
    <source>
        <dbReference type="ARBA" id="ARBA00023163"/>
    </source>
</evidence>
<accession>A0ABV5WL06</accession>
<dbReference type="PANTHER" id="PTHR43280">
    <property type="entry name" value="ARAC-FAMILY TRANSCRIPTIONAL REGULATOR"/>
    <property type="match status" value="1"/>
</dbReference>
<dbReference type="Gene3D" id="1.10.10.60">
    <property type="entry name" value="Homeodomain-like"/>
    <property type="match status" value="1"/>
</dbReference>
<dbReference type="PROSITE" id="PS01124">
    <property type="entry name" value="HTH_ARAC_FAMILY_2"/>
    <property type="match status" value="1"/>
</dbReference>
<evidence type="ECO:0000256" key="2">
    <source>
        <dbReference type="ARBA" id="ARBA00023125"/>
    </source>
</evidence>
<dbReference type="Proteomes" id="UP001589609">
    <property type="component" value="Unassembled WGS sequence"/>
</dbReference>
<evidence type="ECO:0000256" key="1">
    <source>
        <dbReference type="ARBA" id="ARBA00023015"/>
    </source>
</evidence>
<dbReference type="SMART" id="SM00342">
    <property type="entry name" value="HTH_ARAC"/>
    <property type="match status" value="1"/>
</dbReference>
<keyword evidence="1" id="KW-0805">Transcription regulation</keyword>
<evidence type="ECO:0000313" key="6">
    <source>
        <dbReference type="Proteomes" id="UP001589609"/>
    </source>
</evidence>
<keyword evidence="6" id="KW-1185">Reference proteome</keyword>
<dbReference type="EMBL" id="JBHMAF010000192">
    <property type="protein sequence ID" value="MFB9761322.1"/>
    <property type="molecule type" value="Genomic_DNA"/>
</dbReference>
<dbReference type="Pfam" id="PF00165">
    <property type="entry name" value="HTH_AraC"/>
    <property type="match status" value="1"/>
</dbReference>
<organism evidence="5 6">
    <name type="scientific">Ectobacillus funiculus</name>
    <dbReference type="NCBI Taxonomy" id="137993"/>
    <lineage>
        <taxon>Bacteria</taxon>
        <taxon>Bacillati</taxon>
        <taxon>Bacillota</taxon>
        <taxon>Bacilli</taxon>
        <taxon>Bacillales</taxon>
        <taxon>Bacillaceae</taxon>
        <taxon>Ectobacillus</taxon>
    </lineage>
</organism>
<reference evidence="5 6" key="1">
    <citation type="submission" date="2024-09" db="EMBL/GenBank/DDBJ databases">
        <authorList>
            <person name="Sun Q."/>
            <person name="Mori K."/>
        </authorList>
    </citation>
    <scope>NUCLEOTIDE SEQUENCE [LARGE SCALE GENOMIC DNA]</scope>
    <source>
        <strain evidence="5 6">JCM 11201</strain>
    </source>
</reference>
<comment type="caution">
    <text evidence="5">The sequence shown here is derived from an EMBL/GenBank/DDBJ whole genome shotgun (WGS) entry which is preliminary data.</text>
</comment>
<dbReference type="Pfam" id="PF02311">
    <property type="entry name" value="AraC_binding"/>
    <property type="match status" value="1"/>
</dbReference>
<dbReference type="InterPro" id="IPR018060">
    <property type="entry name" value="HTH_AraC"/>
</dbReference>